<dbReference type="SUPFAM" id="SSF52540">
    <property type="entry name" value="P-loop containing nucleoside triphosphate hydrolases"/>
    <property type="match status" value="1"/>
</dbReference>
<evidence type="ECO:0000313" key="17">
    <source>
        <dbReference type="EMBL" id="AYO41762.1"/>
    </source>
</evidence>
<evidence type="ECO:0000256" key="8">
    <source>
        <dbReference type="ARBA" id="ARBA00022833"/>
    </source>
</evidence>
<accession>A0A3G2S372</accession>
<comment type="catalytic activity">
    <reaction evidence="11">
        <text>ATP + H2O = ADP + phosphate + H(+)</text>
        <dbReference type="Rhea" id="RHEA:13065"/>
        <dbReference type="ChEBI" id="CHEBI:15377"/>
        <dbReference type="ChEBI" id="CHEBI:15378"/>
        <dbReference type="ChEBI" id="CHEBI:30616"/>
        <dbReference type="ChEBI" id="CHEBI:43474"/>
        <dbReference type="ChEBI" id="CHEBI:456216"/>
        <dbReference type="EC" id="3.6.4.13"/>
    </reaction>
</comment>
<dbReference type="GO" id="GO:0006397">
    <property type="term" value="P:mRNA processing"/>
    <property type="evidence" value="ECO:0007669"/>
    <property type="project" value="UniProtKB-KW"/>
</dbReference>
<keyword evidence="5" id="KW-0863">Zinc-finger</keyword>
<evidence type="ECO:0000256" key="5">
    <source>
        <dbReference type="ARBA" id="ARBA00022771"/>
    </source>
</evidence>
<feature type="compositionally biased region" description="Low complexity" evidence="13">
    <location>
        <begin position="41"/>
        <end position="52"/>
    </location>
</feature>
<dbReference type="PROSITE" id="PS51195">
    <property type="entry name" value="Q_MOTIF"/>
    <property type="match status" value="1"/>
</dbReference>
<keyword evidence="18" id="KW-1185">Reference proteome</keyword>
<evidence type="ECO:0000256" key="13">
    <source>
        <dbReference type="SAM" id="MobiDB-lite"/>
    </source>
</evidence>
<dbReference type="InterPro" id="IPR014001">
    <property type="entry name" value="Helicase_ATP-bd"/>
</dbReference>
<dbReference type="InterPro" id="IPR011545">
    <property type="entry name" value="DEAD/DEAH_box_helicase_dom"/>
</dbReference>
<dbReference type="STRING" id="425264.A0A3G2S372"/>
<dbReference type="OrthoDB" id="196131at2759"/>
<evidence type="ECO:0000256" key="7">
    <source>
        <dbReference type="ARBA" id="ARBA00022806"/>
    </source>
</evidence>
<dbReference type="Proteomes" id="UP000269793">
    <property type="component" value="Chromosome II"/>
</dbReference>
<dbReference type="CDD" id="cd18787">
    <property type="entry name" value="SF2_C_DEAD"/>
    <property type="match status" value="1"/>
</dbReference>
<evidence type="ECO:0000256" key="3">
    <source>
        <dbReference type="ARBA" id="ARBA00022723"/>
    </source>
</evidence>
<dbReference type="InterPro" id="IPR036875">
    <property type="entry name" value="Znf_CCHC_sf"/>
</dbReference>
<dbReference type="FunFam" id="3.40.50.300:FF:000657">
    <property type="entry name" value="Probable ATP-dependent RNA helicase DDX41"/>
    <property type="match status" value="1"/>
</dbReference>
<evidence type="ECO:0000256" key="10">
    <source>
        <dbReference type="ARBA" id="ARBA00022884"/>
    </source>
</evidence>
<dbReference type="Pfam" id="PF00270">
    <property type="entry name" value="DEAD"/>
    <property type="match status" value="1"/>
</dbReference>
<dbReference type="GO" id="GO:0003723">
    <property type="term" value="F:RNA binding"/>
    <property type="evidence" value="ECO:0007669"/>
    <property type="project" value="UniProtKB-KW"/>
</dbReference>
<dbReference type="PROSITE" id="PS51192">
    <property type="entry name" value="HELICASE_ATP_BIND_1"/>
    <property type="match status" value="1"/>
</dbReference>
<evidence type="ECO:0000256" key="4">
    <source>
        <dbReference type="ARBA" id="ARBA00022741"/>
    </source>
</evidence>
<dbReference type="Gene3D" id="3.40.50.300">
    <property type="entry name" value="P-loop containing nucleotide triphosphate hydrolases"/>
    <property type="match status" value="2"/>
</dbReference>
<keyword evidence="8" id="KW-0862">Zinc</keyword>
<dbReference type="SMART" id="SM00490">
    <property type="entry name" value="HELICc"/>
    <property type="match status" value="1"/>
</dbReference>
<dbReference type="EC" id="3.6.4.13" evidence="1"/>
<protein>
    <recommendedName>
        <fullName evidence="1">RNA helicase</fullName>
        <ecNumber evidence="1">3.6.4.13</ecNumber>
    </recommendedName>
</protein>
<keyword evidence="4" id="KW-0547">Nucleotide-binding</keyword>
<proteinExistence type="predicted"/>
<evidence type="ECO:0000256" key="6">
    <source>
        <dbReference type="ARBA" id="ARBA00022801"/>
    </source>
</evidence>
<keyword evidence="3" id="KW-0479">Metal-binding</keyword>
<dbReference type="VEuPathDB" id="FungiDB:DNF11_0812"/>
<evidence type="ECO:0000256" key="2">
    <source>
        <dbReference type="ARBA" id="ARBA00022664"/>
    </source>
</evidence>
<evidence type="ECO:0000259" key="16">
    <source>
        <dbReference type="PROSITE" id="PS51195"/>
    </source>
</evidence>
<keyword evidence="6 17" id="KW-0378">Hydrolase</keyword>
<dbReference type="SUPFAM" id="SSF57756">
    <property type="entry name" value="Retrovirus zinc finger-like domains"/>
    <property type="match status" value="1"/>
</dbReference>
<dbReference type="GO" id="GO:0003724">
    <property type="term" value="F:RNA helicase activity"/>
    <property type="evidence" value="ECO:0007669"/>
    <property type="project" value="UniProtKB-EC"/>
</dbReference>
<dbReference type="GO" id="GO:0005524">
    <property type="term" value="F:ATP binding"/>
    <property type="evidence" value="ECO:0007669"/>
    <property type="project" value="UniProtKB-KW"/>
</dbReference>
<dbReference type="EMBL" id="CP033149">
    <property type="protein sequence ID" value="AYO41762.1"/>
    <property type="molecule type" value="Genomic_DNA"/>
</dbReference>
<dbReference type="AlphaFoldDB" id="A0A3G2S372"/>
<dbReference type="InterPro" id="IPR027417">
    <property type="entry name" value="P-loop_NTPase"/>
</dbReference>
<keyword evidence="7 17" id="KW-0347">Helicase</keyword>
<feature type="region of interest" description="Disordered" evidence="13">
    <location>
        <begin position="37"/>
        <end position="63"/>
    </location>
</feature>
<feature type="domain" description="DEAD-box RNA helicase Q" evidence="16">
    <location>
        <begin position="155"/>
        <end position="183"/>
    </location>
</feature>
<dbReference type="InterPro" id="IPR001650">
    <property type="entry name" value="Helicase_C-like"/>
</dbReference>
<name>A0A3G2S372_MALR7</name>
<keyword evidence="10" id="KW-0694">RNA-binding</keyword>
<evidence type="ECO:0000256" key="1">
    <source>
        <dbReference type="ARBA" id="ARBA00012552"/>
    </source>
</evidence>
<sequence length="589" mass="65983">MASDTQDDRPWWESADDESHVPYVPLKKRRLDLMKKRKCGVQVSQDSEQSVSPPKPTQAPSLVQEARDLRERLRDTESRADARVEEERQILEAHTTRKKLAGYAEIAQNIQYTEPILRSWRPPHFVRSRTEEQNEIMRKRYHVSVEGQDPPPLISNFRDMKVPVCVIEHLRTKGIQAPTPIQMQGLPTAFSGRDMIGIAFTGGGKTLTFSLPLLLFSAEAESRVPFQHGDGPIGLIVCPSRELARQTYESIKAMAESLELGGYARVRALLCIGGVSMSEQSHILRHGVHIAVATPGRLQDMLEKKIVQLHSCTYLCLDEADRMMDMGFEDDVRNILSYFTQQRQTLLFSATMPKKILDLAAQSLFKPVVVHVGRAGAASLNIIQEVEYVDPEAKKGHLLETLQKTAPPVIIFSDNKNEVDDIHEFLLRKGVETVSIHGSKSQDEREYAVESFKARNKDVMVASGVASKGLDFHDVRHVINYTMPKDIEDYVHQIGRTGRSGRTGLASTFVNASTPQTTLLDLKYLLMEARQRVPSFFASLDDPHEGPAVTRTGCAVCGGLGHIVAHCPKLEEQQRRLTANMTRGEQSGY</sequence>
<evidence type="ECO:0000256" key="12">
    <source>
        <dbReference type="PROSITE-ProRule" id="PRU00552"/>
    </source>
</evidence>
<evidence type="ECO:0000313" key="18">
    <source>
        <dbReference type="Proteomes" id="UP000269793"/>
    </source>
</evidence>
<evidence type="ECO:0000256" key="9">
    <source>
        <dbReference type="ARBA" id="ARBA00022840"/>
    </source>
</evidence>
<dbReference type="PROSITE" id="PS51194">
    <property type="entry name" value="HELICASE_CTER"/>
    <property type="match status" value="1"/>
</dbReference>
<dbReference type="PANTHER" id="PTHR47958">
    <property type="entry name" value="ATP-DEPENDENT RNA HELICASE DBP3"/>
    <property type="match status" value="1"/>
</dbReference>
<dbReference type="SMART" id="SM00487">
    <property type="entry name" value="DEXDc"/>
    <property type="match status" value="1"/>
</dbReference>
<dbReference type="GO" id="GO:0016887">
    <property type="term" value="F:ATP hydrolysis activity"/>
    <property type="evidence" value="ECO:0007669"/>
    <property type="project" value="RHEA"/>
</dbReference>
<reference evidence="17 18" key="1">
    <citation type="submission" date="2018-10" db="EMBL/GenBank/DDBJ databases">
        <title>Complete genome sequence of Malassezia restricta CBS 7877.</title>
        <authorList>
            <person name="Morand S.C."/>
            <person name="Bertignac M."/>
            <person name="Iltis A."/>
            <person name="Kolder I."/>
            <person name="Pirovano W."/>
            <person name="Jourdain R."/>
            <person name="Clavaud C."/>
        </authorList>
    </citation>
    <scope>NUCLEOTIDE SEQUENCE [LARGE SCALE GENOMIC DNA]</scope>
    <source>
        <strain evidence="17 18">CBS 7877</strain>
    </source>
</reference>
<keyword evidence="9" id="KW-0067">ATP-binding</keyword>
<dbReference type="GO" id="GO:0005737">
    <property type="term" value="C:cytoplasm"/>
    <property type="evidence" value="ECO:0007669"/>
    <property type="project" value="UniProtKB-ARBA"/>
</dbReference>
<keyword evidence="2" id="KW-0507">mRNA processing</keyword>
<dbReference type="Pfam" id="PF00271">
    <property type="entry name" value="Helicase_C"/>
    <property type="match status" value="1"/>
</dbReference>
<dbReference type="GO" id="GO:0008270">
    <property type="term" value="F:zinc ion binding"/>
    <property type="evidence" value="ECO:0007669"/>
    <property type="project" value="UniProtKB-KW"/>
</dbReference>
<gene>
    <name evidence="17" type="primary">RH35</name>
    <name evidence="17" type="ORF">DNF11_0812</name>
</gene>
<evidence type="ECO:0000259" key="15">
    <source>
        <dbReference type="PROSITE" id="PS51194"/>
    </source>
</evidence>
<feature type="short sequence motif" description="Q motif" evidence="12">
    <location>
        <begin position="155"/>
        <end position="183"/>
    </location>
</feature>
<feature type="domain" description="Helicase ATP-binding" evidence="14">
    <location>
        <begin position="186"/>
        <end position="370"/>
    </location>
</feature>
<organism evidence="17 18">
    <name type="scientific">Malassezia restricta (strain ATCC 96810 / NBRC 103918 / CBS 7877)</name>
    <name type="common">Seborrheic dermatitis infection agent</name>
    <dbReference type="NCBI Taxonomy" id="425264"/>
    <lineage>
        <taxon>Eukaryota</taxon>
        <taxon>Fungi</taxon>
        <taxon>Dikarya</taxon>
        <taxon>Basidiomycota</taxon>
        <taxon>Ustilaginomycotina</taxon>
        <taxon>Malasseziomycetes</taxon>
        <taxon>Malasseziales</taxon>
        <taxon>Malasseziaceae</taxon>
        <taxon>Malassezia</taxon>
    </lineage>
</organism>
<feature type="domain" description="Helicase C-terminal" evidence="15">
    <location>
        <begin position="381"/>
        <end position="544"/>
    </location>
</feature>
<evidence type="ECO:0000256" key="11">
    <source>
        <dbReference type="ARBA" id="ARBA00047984"/>
    </source>
</evidence>
<dbReference type="InterPro" id="IPR014014">
    <property type="entry name" value="RNA_helicase_DEAD_Q_motif"/>
</dbReference>
<evidence type="ECO:0000259" key="14">
    <source>
        <dbReference type="PROSITE" id="PS51192"/>
    </source>
</evidence>